<organism evidence="2 3">
    <name type="scientific">Planktosalinus lacus</name>
    <dbReference type="NCBI Taxonomy" id="1526573"/>
    <lineage>
        <taxon>Bacteria</taxon>
        <taxon>Pseudomonadati</taxon>
        <taxon>Bacteroidota</taxon>
        <taxon>Flavobacteriia</taxon>
        <taxon>Flavobacteriales</taxon>
        <taxon>Flavobacteriaceae</taxon>
        <taxon>Planktosalinus</taxon>
    </lineage>
</organism>
<dbReference type="Proteomes" id="UP000652231">
    <property type="component" value="Unassembled WGS sequence"/>
</dbReference>
<evidence type="ECO:0000313" key="3">
    <source>
        <dbReference type="Proteomes" id="UP000652231"/>
    </source>
</evidence>
<dbReference type="Gene3D" id="3.30.70.1070">
    <property type="entry name" value="Sporulation related repeat"/>
    <property type="match status" value="1"/>
</dbReference>
<accession>A0A8J2V879</accession>
<evidence type="ECO:0000313" key="2">
    <source>
        <dbReference type="EMBL" id="GGD82944.1"/>
    </source>
</evidence>
<dbReference type="GO" id="GO:0042834">
    <property type="term" value="F:peptidoglycan binding"/>
    <property type="evidence" value="ECO:0007669"/>
    <property type="project" value="InterPro"/>
</dbReference>
<dbReference type="Pfam" id="PF05036">
    <property type="entry name" value="SPOR"/>
    <property type="match status" value="1"/>
</dbReference>
<dbReference type="InterPro" id="IPR007730">
    <property type="entry name" value="SPOR-like_dom"/>
</dbReference>
<keyword evidence="3" id="KW-1185">Reference proteome</keyword>
<proteinExistence type="predicted"/>
<feature type="domain" description="SPOR" evidence="1">
    <location>
        <begin position="57"/>
        <end position="126"/>
    </location>
</feature>
<reference evidence="2" key="1">
    <citation type="journal article" date="2014" name="Int. J. Syst. Evol. Microbiol.">
        <title>Complete genome sequence of Corynebacterium casei LMG S-19264T (=DSM 44701T), isolated from a smear-ripened cheese.</title>
        <authorList>
            <consortium name="US DOE Joint Genome Institute (JGI-PGF)"/>
            <person name="Walter F."/>
            <person name="Albersmeier A."/>
            <person name="Kalinowski J."/>
            <person name="Ruckert C."/>
        </authorList>
    </citation>
    <scope>NUCLEOTIDE SEQUENCE</scope>
    <source>
        <strain evidence="2">CGMCC 1.12924</strain>
    </source>
</reference>
<evidence type="ECO:0000259" key="1">
    <source>
        <dbReference type="Pfam" id="PF05036"/>
    </source>
</evidence>
<protein>
    <submittedName>
        <fullName evidence="2">Sporulation protein</fullName>
    </submittedName>
</protein>
<dbReference type="EMBL" id="BMGK01000001">
    <property type="protein sequence ID" value="GGD82944.1"/>
    <property type="molecule type" value="Genomic_DNA"/>
</dbReference>
<reference evidence="2" key="2">
    <citation type="submission" date="2020-09" db="EMBL/GenBank/DDBJ databases">
        <authorList>
            <person name="Sun Q."/>
            <person name="Zhou Y."/>
        </authorList>
    </citation>
    <scope>NUCLEOTIDE SEQUENCE</scope>
    <source>
        <strain evidence="2">CGMCC 1.12924</strain>
    </source>
</reference>
<dbReference type="AlphaFoldDB" id="A0A8J2V879"/>
<sequence>MSLPNMKYSLYITLILFVFNLNVTNAQQGTVEIYEDDKITELLRLKTMLSKENKLSDGFTIQLYYGELKQANTIIKDYQKSRALWKATIEYETPNYKVWVGNFVTRLEADRALLEIQKEFPNAFVFRPDRRN</sequence>
<dbReference type="InterPro" id="IPR036680">
    <property type="entry name" value="SPOR-like_sf"/>
</dbReference>
<gene>
    <name evidence="2" type="ORF">GCM10011312_03860</name>
</gene>
<comment type="caution">
    <text evidence="2">The sequence shown here is derived from an EMBL/GenBank/DDBJ whole genome shotgun (WGS) entry which is preliminary data.</text>
</comment>
<name>A0A8J2V879_9FLAO</name>